<proteinExistence type="inferred from homology"/>
<dbReference type="InterPro" id="IPR002347">
    <property type="entry name" value="SDR_fam"/>
</dbReference>
<comment type="similarity">
    <text evidence="1">Belongs to the short-chain dehydrogenases/reductases (SDR) family.</text>
</comment>
<dbReference type="GO" id="GO:0016491">
    <property type="term" value="F:oxidoreductase activity"/>
    <property type="evidence" value="ECO:0007669"/>
    <property type="project" value="UniProtKB-KW"/>
</dbReference>
<organism evidence="3 4">
    <name type="scientific">Lasallia pustulata</name>
    <dbReference type="NCBI Taxonomy" id="136370"/>
    <lineage>
        <taxon>Eukaryota</taxon>
        <taxon>Fungi</taxon>
        <taxon>Dikarya</taxon>
        <taxon>Ascomycota</taxon>
        <taxon>Pezizomycotina</taxon>
        <taxon>Lecanoromycetes</taxon>
        <taxon>OSLEUM clade</taxon>
        <taxon>Umbilicariomycetidae</taxon>
        <taxon>Umbilicariales</taxon>
        <taxon>Umbilicariaceae</taxon>
        <taxon>Lasallia</taxon>
    </lineage>
</organism>
<dbReference type="Gene3D" id="3.40.50.720">
    <property type="entry name" value="NAD(P)-binding Rossmann-like Domain"/>
    <property type="match status" value="1"/>
</dbReference>
<evidence type="ECO:0000313" key="3">
    <source>
        <dbReference type="EMBL" id="SLM36288.1"/>
    </source>
</evidence>
<accession>A0A1W5CZH6</accession>
<reference evidence="4" key="1">
    <citation type="submission" date="2017-03" db="EMBL/GenBank/DDBJ databases">
        <authorList>
            <person name="Sharma R."/>
            <person name="Thines M."/>
        </authorList>
    </citation>
    <scope>NUCLEOTIDE SEQUENCE [LARGE SCALE GENOMIC DNA]</scope>
</reference>
<dbReference type="PANTHER" id="PTHR43669">
    <property type="entry name" value="5-KETO-D-GLUCONATE 5-REDUCTASE"/>
    <property type="match status" value="1"/>
</dbReference>
<name>A0A1W5CZH6_9LECA</name>
<sequence>MPFPYKRVLVIGATSGIGEALATKLVEEGSSVIVVGRRTDKLEAFVHKHGKDKAAAVPFDITDMDKIPSFVTNVTKTYTDLDCVLLNSGIQRGFDFSKPESVDMDILQTEFITNYLSYLALTKGFLPFLLAELHDEKHQPDLKHGSQIGMPLDQFTQEAYDGLAAGKEQVPVGMSKQPFDTWEAERQKQFHGMIEAMAGTLIAHT</sequence>
<dbReference type="Pfam" id="PF00106">
    <property type="entry name" value="adh_short"/>
    <property type="match status" value="1"/>
</dbReference>
<dbReference type="PANTHER" id="PTHR43669:SF11">
    <property type="entry name" value="SHORT-CHAIN DEHYDROGENASE_OXIDOREDUCTASE"/>
    <property type="match status" value="1"/>
</dbReference>
<evidence type="ECO:0000313" key="4">
    <source>
        <dbReference type="Proteomes" id="UP000192927"/>
    </source>
</evidence>
<evidence type="ECO:0000256" key="2">
    <source>
        <dbReference type="ARBA" id="ARBA00023002"/>
    </source>
</evidence>
<keyword evidence="2" id="KW-0560">Oxidoreductase</keyword>
<dbReference type="EMBL" id="FWEW01001019">
    <property type="protein sequence ID" value="SLM36288.1"/>
    <property type="molecule type" value="Genomic_DNA"/>
</dbReference>
<dbReference type="SUPFAM" id="SSF51735">
    <property type="entry name" value="NAD(P)-binding Rossmann-fold domains"/>
    <property type="match status" value="1"/>
</dbReference>
<dbReference type="Proteomes" id="UP000192927">
    <property type="component" value="Unassembled WGS sequence"/>
</dbReference>
<evidence type="ECO:0000256" key="1">
    <source>
        <dbReference type="ARBA" id="ARBA00006484"/>
    </source>
</evidence>
<protein>
    <submittedName>
        <fullName evidence="3">Short-chain dehydrogenase/reductase SDR</fullName>
    </submittedName>
</protein>
<dbReference type="AlphaFoldDB" id="A0A1W5CZH6"/>
<dbReference type="InterPro" id="IPR036291">
    <property type="entry name" value="NAD(P)-bd_dom_sf"/>
</dbReference>
<keyword evidence="4" id="KW-1185">Reference proteome</keyword>